<name>A0A6L2M9T1_TANCI</name>
<sequence>MWRMLKPMRKSRMVYAILPSQRNVGSCSPLGISLEATKADIIQSNSNGTLVQRSNGSDNMRSTTNNAFTTKPDDKPLPNNSTVVAHKTHTTLESLVPSTTEVEGGKIESDNGVAKNDNGVPKKDNGVVIKCNDGDRSGSGSGRGSGVDQERLSQHQNTTAFKEVAIIRHPRLGEYAFGFITSSVVLQVNKSSAGEASTVAAAPKYVNAAIDTTVIGFKGRSPGCIFTLTACTLDLGHGCIFTLTETAKWECSSYGRALALHARGTGFNSPHFLIFSLCD</sequence>
<reference evidence="2" key="1">
    <citation type="journal article" date="2019" name="Sci. Rep.">
        <title>Draft genome of Tanacetum cinerariifolium, the natural source of mosquito coil.</title>
        <authorList>
            <person name="Yamashiro T."/>
            <person name="Shiraishi A."/>
            <person name="Satake H."/>
            <person name="Nakayama K."/>
        </authorList>
    </citation>
    <scope>NUCLEOTIDE SEQUENCE</scope>
</reference>
<dbReference type="AlphaFoldDB" id="A0A6L2M9T1"/>
<evidence type="ECO:0000313" key="2">
    <source>
        <dbReference type="EMBL" id="GEU69314.1"/>
    </source>
</evidence>
<dbReference type="PANTHER" id="PTHR31876:SF26">
    <property type="entry name" value="PROTEIN LIKE COV 2"/>
    <property type="match status" value="1"/>
</dbReference>
<dbReference type="GO" id="GO:0005794">
    <property type="term" value="C:Golgi apparatus"/>
    <property type="evidence" value="ECO:0007669"/>
    <property type="project" value="TreeGrafter"/>
</dbReference>
<gene>
    <name evidence="2" type="ORF">Tci_041292</name>
</gene>
<accession>A0A6L2M9T1</accession>
<comment type="caution">
    <text evidence="2">The sequence shown here is derived from an EMBL/GenBank/DDBJ whole genome shotgun (WGS) entry which is preliminary data.</text>
</comment>
<evidence type="ECO:0000256" key="1">
    <source>
        <dbReference type="SAM" id="MobiDB-lite"/>
    </source>
</evidence>
<proteinExistence type="predicted"/>
<dbReference type="PANTHER" id="PTHR31876">
    <property type="entry name" value="COV-LIKE PROTEIN 1"/>
    <property type="match status" value="1"/>
</dbReference>
<dbReference type="InterPro" id="IPR007462">
    <property type="entry name" value="COV1-like"/>
</dbReference>
<feature type="region of interest" description="Disordered" evidence="1">
    <location>
        <begin position="97"/>
        <end position="155"/>
    </location>
</feature>
<dbReference type="EMBL" id="BKCJ010005913">
    <property type="protein sequence ID" value="GEU69314.1"/>
    <property type="molecule type" value="Genomic_DNA"/>
</dbReference>
<organism evidence="2">
    <name type="scientific">Tanacetum cinerariifolium</name>
    <name type="common">Dalmatian daisy</name>
    <name type="synonym">Chrysanthemum cinerariifolium</name>
    <dbReference type="NCBI Taxonomy" id="118510"/>
    <lineage>
        <taxon>Eukaryota</taxon>
        <taxon>Viridiplantae</taxon>
        <taxon>Streptophyta</taxon>
        <taxon>Embryophyta</taxon>
        <taxon>Tracheophyta</taxon>
        <taxon>Spermatophyta</taxon>
        <taxon>Magnoliopsida</taxon>
        <taxon>eudicotyledons</taxon>
        <taxon>Gunneridae</taxon>
        <taxon>Pentapetalae</taxon>
        <taxon>asterids</taxon>
        <taxon>campanulids</taxon>
        <taxon>Asterales</taxon>
        <taxon>Asteraceae</taxon>
        <taxon>Asteroideae</taxon>
        <taxon>Anthemideae</taxon>
        <taxon>Anthemidinae</taxon>
        <taxon>Tanacetum</taxon>
    </lineage>
</organism>
<protein>
    <submittedName>
        <fullName evidence="2">CCT domain-containing protein</fullName>
    </submittedName>
</protein>